<dbReference type="PRINTS" id="PR01021">
    <property type="entry name" value="OMPADOMAIN"/>
</dbReference>
<dbReference type="Pfam" id="PF00691">
    <property type="entry name" value="OmpA"/>
    <property type="match status" value="1"/>
</dbReference>
<dbReference type="PANTHER" id="PTHR30329:SF21">
    <property type="entry name" value="LIPOPROTEIN YIAD-RELATED"/>
    <property type="match status" value="1"/>
</dbReference>
<evidence type="ECO:0000313" key="6">
    <source>
        <dbReference type="EMBL" id="PJZ69116.1"/>
    </source>
</evidence>
<organism evidence="7 9">
    <name type="scientific">Leptospira perolatii</name>
    <dbReference type="NCBI Taxonomy" id="2023191"/>
    <lineage>
        <taxon>Bacteria</taxon>
        <taxon>Pseudomonadati</taxon>
        <taxon>Spirochaetota</taxon>
        <taxon>Spirochaetia</taxon>
        <taxon>Leptospirales</taxon>
        <taxon>Leptospiraceae</taxon>
        <taxon>Leptospira</taxon>
    </lineage>
</organism>
<dbReference type="AlphaFoldDB" id="A0A2M9ZM21"/>
<dbReference type="EMBL" id="NPDY01000012">
    <property type="protein sequence ID" value="PJZ69116.1"/>
    <property type="molecule type" value="Genomic_DNA"/>
</dbReference>
<keyword evidence="3" id="KW-0998">Cell outer membrane</keyword>
<dbReference type="PROSITE" id="PS51257">
    <property type="entry name" value="PROKAR_LIPOPROTEIN"/>
    <property type="match status" value="1"/>
</dbReference>
<dbReference type="InterPro" id="IPR006665">
    <property type="entry name" value="OmpA-like"/>
</dbReference>
<dbReference type="CDD" id="cd07185">
    <property type="entry name" value="OmpA_C-like"/>
    <property type="match status" value="1"/>
</dbReference>
<dbReference type="InterPro" id="IPR050330">
    <property type="entry name" value="Bact_OuterMem_StrucFunc"/>
</dbReference>
<keyword evidence="8" id="KW-1185">Reference proteome</keyword>
<dbReference type="RefSeq" id="WP_100714407.1">
    <property type="nucleotide sequence ID" value="NZ_NPDY01000012.1"/>
</dbReference>
<dbReference type="GO" id="GO:0009279">
    <property type="term" value="C:cell outer membrane"/>
    <property type="evidence" value="ECO:0007669"/>
    <property type="project" value="UniProtKB-SubCell"/>
</dbReference>
<protein>
    <recommendedName>
        <fullName evidence="5">OmpA-like domain-containing protein</fullName>
    </recommendedName>
</protein>
<dbReference type="Gene3D" id="3.30.1330.60">
    <property type="entry name" value="OmpA-like domain"/>
    <property type="match status" value="1"/>
</dbReference>
<evidence type="ECO:0000313" key="9">
    <source>
        <dbReference type="Proteomes" id="UP000231990"/>
    </source>
</evidence>
<dbReference type="SUPFAM" id="SSF103088">
    <property type="entry name" value="OmpA-like"/>
    <property type="match status" value="1"/>
</dbReference>
<evidence type="ECO:0000256" key="3">
    <source>
        <dbReference type="ARBA" id="ARBA00023237"/>
    </source>
</evidence>
<dbReference type="InterPro" id="IPR036737">
    <property type="entry name" value="OmpA-like_sf"/>
</dbReference>
<comment type="subcellular location">
    <subcellularLocation>
        <location evidence="1">Cell outer membrane</location>
    </subcellularLocation>
</comment>
<name>A0A2M9ZM21_9LEPT</name>
<evidence type="ECO:0000256" key="2">
    <source>
        <dbReference type="ARBA" id="ARBA00023136"/>
    </source>
</evidence>
<evidence type="ECO:0000256" key="1">
    <source>
        <dbReference type="ARBA" id="ARBA00004442"/>
    </source>
</evidence>
<accession>A0A2M9ZM21</accession>
<evidence type="ECO:0000259" key="5">
    <source>
        <dbReference type="PROSITE" id="PS51123"/>
    </source>
</evidence>
<evidence type="ECO:0000313" key="8">
    <source>
        <dbReference type="Proteomes" id="UP000231962"/>
    </source>
</evidence>
<sequence length="298" mass="33412">MNVSFKQIRIRLISLLIICSGNLLLACHQIKVNPIDRPRLAQSTADIQFKSTSYVLGYFEGGHPFAECGDGIESLRIFRSSVDSVIQFFLGGIVSARSIEVVCNRPKLDVDSLLHDDFAILKGVYFKVNSSDLDKNSFLVLDQLADFLSRKPEAKIRIIGHTDLIGDPKKNQTLSEERALSTKSYLLTKGIADSKIETVGLGSKKPLVPLMDLESSAMNRRIEVQLVKAENGHKPKLIGEPEEDEEGTEGMAKVILRNGKIMYGHIQDQTKDEIYIERDGKVTTLRKQSVKRIIYHRN</sequence>
<dbReference type="PROSITE" id="PS51123">
    <property type="entry name" value="OMPA_2"/>
    <property type="match status" value="1"/>
</dbReference>
<dbReference type="InterPro" id="IPR006664">
    <property type="entry name" value="OMP_bac"/>
</dbReference>
<dbReference type="PANTHER" id="PTHR30329">
    <property type="entry name" value="STATOR ELEMENT OF FLAGELLAR MOTOR COMPLEX"/>
    <property type="match status" value="1"/>
</dbReference>
<dbReference type="EMBL" id="NPDZ01000006">
    <property type="protein sequence ID" value="PJZ73140.1"/>
    <property type="molecule type" value="Genomic_DNA"/>
</dbReference>
<keyword evidence="2 4" id="KW-0472">Membrane</keyword>
<feature type="domain" description="OmpA-like" evidence="5">
    <location>
        <begin position="113"/>
        <end position="230"/>
    </location>
</feature>
<dbReference type="Proteomes" id="UP000231990">
    <property type="component" value="Unassembled WGS sequence"/>
</dbReference>
<dbReference type="OrthoDB" id="343056at2"/>
<evidence type="ECO:0000256" key="4">
    <source>
        <dbReference type="PROSITE-ProRule" id="PRU00473"/>
    </source>
</evidence>
<comment type="caution">
    <text evidence="7">The sequence shown here is derived from an EMBL/GenBank/DDBJ whole genome shotgun (WGS) entry which is preliminary data.</text>
</comment>
<reference evidence="8 9" key="1">
    <citation type="submission" date="2017-07" db="EMBL/GenBank/DDBJ databases">
        <title>Leptospira spp. isolated from tropical soils.</title>
        <authorList>
            <person name="Thibeaux R."/>
            <person name="Iraola G."/>
            <person name="Ferres I."/>
            <person name="Bierque E."/>
            <person name="Girault D."/>
            <person name="Soupe-Gilbert M.-E."/>
            <person name="Picardeau M."/>
            <person name="Goarant C."/>
        </authorList>
    </citation>
    <scope>NUCLEOTIDE SEQUENCE [LARGE SCALE GENOMIC DNA]</scope>
    <source>
        <strain evidence="7 9">FH1-B-B1</strain>
        <strain evidence="6 8">FH1-B-C1</strain>
    </source>
</reference>
<dbReference type="Proteomes" id="UP000231962">
    <property type="component" value="Unassembled WGS sequence"/>
</dbReference>
<evidence type="ECO:0000313" key="7">
    <source>
        <dbReference type="EMBL" id="PJZ73140.1"/>
    </source>
</evidence>
<dbReference type="NCBIfam" id="NF047524">
    <property type="entry name" value="LIC_10461_domain"/>
    <property type="match status" value="1"/>
</dbReference>
<gene>
    <name evidence="6" type="ORF">CH360_12625</name>
    <name evidence="7" type="ORF">CH373_11640</name>
</gene>
<proteinExistence type="predicted"/>